<gene>
    <name evidence="4" type="ORF">QWY31_01290</name>
</gene>
<protein>
    <submittedName>
        <fullName evidence="4">Alpha/beta hydrolase</fullName>
    </submittedName>
</protein>
<accession>A0ABT8F0Z7</accession>
<evidence type="ECO:0000313" key="4">
    <source>
        <dbReference type="EMBL" id="MDN4164110.1"/>
    </source>
</evidence>
<dbReference type="Gene3D" id="3.40.50.1820">
    <property type="entry name" value="alpha/beta hydrolase"/>
    <property type="match status" value="1"/>
</dbReference>
<proteinExistence type="predicted"/>
<dbReference type="EMBL" id="JAUHJS010000001">
    <property type="protein sequence ID" value="MDN4164110.1"/>
    <property type="molecule type" value="Genomic_DNA"/>
</dbReference>
<dbReference type="GO" id="GO:0016787">
    <property type="term" value="F:hydrolase activity"/>
    <property type="evidence" value="ECO:0007669"/>
    <property type="project" value="UniProtKB-KW"/>
</dbReference>
<feature type="signal peptide" evidence="2">
    <location>
        <begin position="1"/>
        <end position="22"/>
    </location>
</feature>
<evidence type="ECO:0000256" key="1">
    <source>
        <dbReference type="ARBA" id="ARBA00022801"/>
    </source>
</evidence>
<dbReference type="Proteomes" id="UP001168552">
    <property type="component" value="Unassembled WGS sequence"/>
</dbReference>
<dbReference type="PANTHER" id="PTHR22946:SF9">
    <property type="entry name" value="POLYKETIDE TRANSFERASE AF380"/>
    <property type="match status" value="1"/>
</dbReference>
<dbReference type="PANTHER" id="PTHR22946">
    <property type="entry name" value="DIENELACTONE HYDROLASE DOMAIN-CONTAINING PROTEIN-RELATED"/>
    <property type="match status" value="1"/>
</dbReference>
<comment type="caution">
    <text evidence="4">The sequence shown here is derived from an EMBL/GenBank/DDBJ whole genome shotgun (WGS) entry which is preliminary data.</text>
</comment>
<dbReference type="RefSeq" id="WP_320002636.1">
    <property type="nucleotide sequence ID" value="NZ_JAUHJS010000001.1"/>
</dbReference>
<dbReference type="InterPro" id="IPR029058">
    <property type="entry name" value="AB_hydrolase_fold"/>
</dbReference>
<keyword evidence="1 4" id="KW-0378">Hydrolase</keyword>
<dbReference type="SUPFAM" id="SSF53474">
    <property type="entry name" value="alpha/beta-Hydrolases"/>
    <property type="match status" value="1"/>
</dbReference>
<sequence length="250" mass="27728">MRNLWRISACLVLWLVAGKALAYETISFKSKDGVEMTADLYMTHPDTVPFIVLFHQAGSSRGEYLDIAPQLNQLGFNCLAVDLRSGKESNGVANKTNERARGAMKETSYLDALQDMEAALAHVRAYLAQGPVVLWGSSYSASLVFQLAATDSLGVAGVLAFSPGEYFTSLGKTSSYVQDWMEKVEVPVFITCARNEIVATQVLFDSIPTTDKTFYAPQTMGNHGAKALWRSFPDSREYWRAVKVFLQQWL</sequence>
<reference evidence="4" key="1">
    <citation type="submission" date="2023-06" db="EMBL/GenBank/DDBJ databases">
        <title>Cytophagales bacterium Strain LB-30, isolated from soil.</title>
        <authorList>
            <person name="Liu B."/>
        </authorList>
    </citation>
    <scope>NUCLEOTIDE SEQUENCE</scope>
    <source>
        <strain evidence="4">LB-30</strain>
    </source>
</reference>
<evidence type="ECO:0000313" key="5">
    <source>
        <dbReference type="Proteomes" id="UP001168552"/>
    </source>
</evidence>
<feature type="chain" id="PRO_5045372627" evidence="2">
    <location>
        <begin position="23"/>
        <end position="250"/>
    </location>
</feature>
<evidence type="ECO:0000256" key="2">
    <source>
        <dbReference type="SAM" id="SignalP"/>
    </source>
</evidence>
<organism evidence="4 5">
    <name type="scientific">Shiella aurantiaca</name>
    <dbReference type="NCBI Taxonomy" id="3058365"/>
    <lineage>
        <taxon>Bacteria</taxon>
        <taxon>Pseudomonadati</taxon>
        <taxon>Bacteroidota</taxon>
        <taxon>Cytophagia</taxon>
        <taxon>Cytophagales</taxon>
        <taxon>Shiellaceae</taxon>
        <taxon>Shiella</taxon>
    </lineage>
</organism>
<dbReference type="InterPro" id="IPR022742">
    <property type="entry name" value="Hydrolase_4"/>
</dbReference>
<name>A0ABT8F0Z7_9BACT</name>
<keyword evidence="2" id="KW-0732">Signal</keyword>
<dbReference type="InterPro" id="IPR050261">
    <property type="entry name" value="FrsA_esterase"/>
</dbReference>
<keyword evidence="5" id="KW-1185">Reference proteome</keyword>
<dbReference type="Pfam" id="PF12146">
    <property type="entry name" value="Hydrolase_4"/>
    <property type="match status" value="1"/>
</dbReference>
<feature type="domain" description="Serine aminopeptidase S33" evidence="3">
    <location>
        <begin position="50"/>
        <end position="163"/>
    </location>
</feature>
<evidence type="ECO:0000259" key="3">
    <source>
        <dbReference type="Pfam" id="PF12146"/>
    </source>
</evidence>